<keyword evidence="2" id="KW-1185">Reference proteome</keyword>
<proteinExistence type="predicted"/>
<dbReference type="AlphaFoldDB" id="A0A3Q7J5X5"/>
<protein>
    <submittedName>
        <fullName evidence="1">Uncharacterized protein</fullName>
    </submittedName>
</protein>
<dbReference type="InParanoid" id="A0A3Q7J5X5"/>
<organism evidence="1">
    <name type="scientific">Solanum lycopersicum</name>
    <name type="common">Tomato</name>
    <name type="synonym">Lycopersicon esculentum</name>
    <dbReference type="NCBI Taxonomy" id="4081"/>
    <lineage>
        <taxon>Eukaryota</taxon>
        <taxon>Viridiplantae</taxon>
        <taxon>Streptophyta</taxon>
        <taxon>Embryophyta</taxon>
        <taxon>Tracheophyta</taxon>
        <taxon>Spermatophyta</taxon>
        <taxon>Magnoliopsida</taxon>
        <taxon>eudicotyledons</taxon>
        <taxon>Gunneridae</taxon>
        <taxon>Pentapetalae</taxon>
        <taxon>asterids</taxon>
        <taxon>lamiids</taxon>
        <taxon>Solanales</taxon>
        <taxon>Solanaceae</taxon>
        <taxon>Solanoideae</taxon>
        <taxon>Solaneae</taxon>
        <taxon>Solanum</taxon>
        <taxon>Solanum subgen. Lycopersicon</taxon>
    </lineage>
</organism>
<reference evidence="1" key="2">
    <citation type="submission" date="2019-01" db="UniProtKB">
        <authorList>
            <consortium name="EnsemblPlants"/>
        </authorList>
    </citation>
    <scope>IDENTIFICATION</scope>
    <source>
        <strain evidence="1">cv. Heinz 1706</strain>
    </source>
</reference>
<accession>A0A3Q7J5X5</accession>
<evidence type="ECO:0000313" key="2">
    <source>
        <dbReference type="Proteomes" id="UP000004994"/>
    </source>
</evidence>
<dbReference type="Gramene" id="Solyc12g019540.2.1">
    <property type="protein sequence ID" value="Solyc12g019540.2.1"/>
    <property type="gene ID" value="Solyc12g019540.2"/>
</dbReference>
<reference evidence="1" key="1">
    <citation type="journal article" date="2012" name="Nature">
        <title>The tomato genome sequence provides insights into fleshy fruit evolution.</title>
        <authorList>
            <consortium name="Tomato Genome Consortium"/>
        </authorList>
    </citation>
    <scope>NUCLEOTIDE SEQUENCE [LARGE SCALE GENOMIC DNA]</scope>
    <source>
        <strain evidence="1">cv. Heinz 1706</strain>
    </source>
</reference>
<dbReference type="PaxDb" id="4081-Solyc12g019540.1.1"/>
<dbReference type="Proteomes" id="UP000004994">
    <property type="component" value="Chromosome 12"/>
</dbReference>
<name>A0A3Q7J5X5_SOLLC</name>
<evidence type="ECO:0000313" key="1">
    <source>
        <dbReference type="EnsemblPlants" id="Solyc12g019540.2.1"/>
    </source>
</evidence>
<dbReference type="EnsemblPlants" id="Solyc12g019540.2.1">
    <property type="protein sequence ID" value="Solyc12g019540.2.1"/>
    <property type="gene ID" value="Solyc12g019540.2"/>
</dbReference>
<sequence>MAFSSLQISLPFSSFSLLSTTFLSPLSRSNLHISSSSLLSTASPFTFLGFYMSLFPSQLLHLQYWKKILSSKVAQKLFIIVD</sequence>